<keyword evidence="1" id="KW-1133">Transmembrane helix</keyword>
<protein>
    <submittedName>
        <fullName evidence="2">Uncharacterized protein</fullName>
    </submittedName>
</protein>
<evidence type="ECO:0000256" key="1">
    <source>
        <dbReference type="SAM" id="Phobius"/>
    </source>
</evidence>
<proteinExistence type="predicted"/>
<reference evidence="2" key="1">
    <citation type="journal article" date="2014" name="Front. Microbiol.">
        <title>High frequency of phylogenetically diverse reductive dehalogenase-homologous genes in deep subseafloor sedimentary metagenomes.</title>
        <authorList>
            <person name="Kawai M."/>
            <person name="Futagami T."/>
            <person name="Toyoda A."/>
            <person name="Takaki Y."/>
            <person name="Nishi S."/>
            <person name="Hori S."/>
            <person name="Arai W."/>
            <person name="Tsubouchi T."/>
            <person name="Morono Y."/>
            <person name="Uchiyama I."/>
            <person name="Ito T."/>
            <person name="Fujiyama A."/>
            <person name="Inagaki F."/>
            <person name="Takami H."/>
        </authorList>
    </citation>
    <scope>NUCLEOTIDE SEQUENCE</scope>
    <source>
        <strain evidence="2">Expedition CK06-06</strain>
    </source>
</reference>
<keyword evidence="1" id="KW-0812">Transmembrane</keyword>
<evidence type="ECO:0000313" key="2">
    <source>
        <dbReference type="EMBL" id="GAF98550.1"/>
    </source>
</evidence>
<feature type="non-terminal residue" evidence="2">
    <location>
        <position position="47"/>
    </location>
</feature>
<name>X0VDC4_9ZZZZ</name>
<feature type="transmembrane region" description="Helical" evidence="1">
    <location>
        <begin position="12"/>
        <end position="35"/>
    </location>
</feature>
<accession>X0VDC4</accession>
<comment type="caution">
    <text evidence="2">The sequence shown here is derived from an EMBL/GenBank/DDBJ whole genome shotgun (WGS) entry which is preliminary data.</text>
</comment>
<dbReference type="AlphaFoldDB" id="X0VDC4"/>
<dbReference type="EMBL" id="BARS01013651">
    <property type="protein sequence ID" value="GAF98550.1"/>
    <property type="molecule type" value="Genomic_DNA"/>
</dbReference>
<keyword evidence="1" id="KW-0472">Membrane</keyword>
<gene>
    <name evidence="2" type="ORF">S01H1_23564</name>
</gene>
<organism evidence="2">
    <name type="scientific">marine sediment metagenome</name>
    <dbReference type="NCBI Taxonomy" id="412755"/>
    <lineage>
        <taxon>unclassified sequences</taxon>
        <taxon>metagenomes</taxon>
        <taxon>ecological metagenomes</taxon>
    </lineage>
</organism>
<sequence length="47" mass="5002">MNRSVEILATKMILYAMICRVPVDVLAQIIAAIAAPASSTITPDMPT</sequence>